<dbReference type="PANTHER" id="PTHR34456:SF13">
    <property type="entry name" value="REVERSE TRANSCRIPTASE DOMAIN-CONTAINING PROTEIN"/>
    <property type="match status" value="1"/>
</dbReference>
<dbReference type="Gramene" id="Solyc09g057845.1.1">
    <property type="protein sequence ID" value="Solyc09g057845.1.1"/>
    <property type="gene ID" value="Solyc09g057845.1"/>
</dbReference>
<dbReference type="PANTHER" id="PTHR34456">
    <property type="entry name" value="MITOVIRUS RNA-DEPENDENT RNA POLYMERASE"/>
    <property type="match status" value="1"/>
</dbReference>
<proteinExistence type="predicted"/>
<reference evidence="1" key="2">
    <citation type="submission" date="2019-01" db="UniProtKB">
        <authorList>
            <consortium name="EnsemblPlants"/>
        </authorList>
    </citation>
    <scope>IDENTIFICATION</scope>
    <source>
        <strain evidence="1">cv. Heinz 1706</strain>
    </source>
</reference>
<name>A0A3Q7I1N2_SOLLC</name>
<dbReference type="Pfam" id="PF05919">
    <property type="entry name" value="Mitovir_RNA_pol"/>
    <property type="match status" value="1"/>
</dbReference>
<dbReference type="InterPro" id="IPR008686">
    <property type="entry name" value="RNA_pol_mitovir"/>
</dbReference>
<keyword evidence="2" id="KW-1185">Reference proteome</keyword>
<sequence>MNWKTTRRILTNRLAQSIEGGVMVKPRRSVAVYKSKRPKSCYSFDLKSAIDRWTLINSSLGLKTFLVSKVAFLTGEPTLFGYYVLLGDDILITAKKVANQYSRLLDRLGVTISFAK</sequence>
<dbReference type="AlphaFoldDB" id="A0A3Q7I1N2"/>
<evidence type="ECO:0000313" key="2">
    <source>
        <dbReference type="Proteomes" id="UP000004994"/>
    </source>
</evidence>
<dbReference type="Proteomes" id="UP000004994">
    <property type="component" value="Chromosome 9"/>
</dbReference>
<reference evidence="1" key="1">
    <citation type="journal article" date="2012" name="Nature">
        <title>The tomato genome sequence provides insights into fleshy fruit evolution.</title>
        <authorList>
            <consortium name="Tomato Genome Consortium"/>
        </authorList>
    </citation>
    <scope>NUCLEOTIDE SEQUENCE [LARGE SCALE GENOMIC DNA]</scope>
    <source>
        <strain evidence="1">cv. Heinz 1706</strain>
    </source>
</reference>
<organism evidence="1">
    <name type="scientific">Solanum lycopersicum</name>
    <name type="common">Tomato</name>
    <name type="synonym">Lycopersicon esculentum</name>
    <dbReference type="NCBI Taxonomy" id="4081"/>
    <lineage>
        <taxon>Eukaryota</taxon>
        <taxon>Viridiplantae</taxon>
        <taxon>Streptophyta</taxon>
        <taxon>Embryophyta</taxon>
        <taxon>Tracheophyta</taxon>
        <taxon>Spermatophyta</taxon>
        <taxon>Magnoliopsida</taxon>
        <taxon>eudicotyledons</taxon>
        <taxon>Gunneridae</taxon>
        <taxon>Pentapetalae</taxon>
        <taxon>asterids</taxon>
        <taxon>lamiids</taxon>
        <taxon>Solanales</taxon>
        <taxon>Solanaceae</taxon>
        <taxon>Solanoideae</taxon>
        <taxon>Solaneae</taxon>
        <taxon>Solanum</taxon>
        <taxon>Solanum subgen. Lycopersicon</taxon>
    </lineage>
</organism>
<dbReference type="STRING" id="4081.A0A3Q7I1N2"/>
<evidence type="ECO:0000313" key="1">
    <source>
        <dbReference type="EnsemblPlants" id="Solyc09g057845.1.1"/>
    </source>
</evidence>
<dbReference type="InParanoid" id="A0A3Q7I1N2"/>
<protein>
    <submittedName>
        <fullName evidence="1">Uncharacterized protein</fullName>
    </submittedName>
</protein>
<dbReference type="EnsemblPlants" id="Solyc09g057845.1.1">
    <property type="protein sequence ID" value="Solyc09g057845.1.1"/>
    <property type="gene ID" value="Solyc09g057845.1"/>
</dbReference>
<accession>A0A3Q7I1N2</accession>